<name>A0A7X0NZ35_9ACTN</name>
<dbReference type="AlphaFoldDB" id="A0A7X0NZ35"/>
<accession>A0A7X0NZ35</accession>
<evidence type="ECO:0000313" key="4">
    <source>
        <dbReference type="Proteomes" id="UP000565579"/>
    </source>
</evidence>
<evidence type="ECO:0000313" key="3">
    <source>
        <dbReference type="EMBL" id="MBB6552290.1"/>
    </source>
</evidence>
<dbReference type="SUPFAM" id="SSF48452">
    <property type="entry name" value="TPR-like"/>
    <property type="match status" value="2"/>
</dbReference>
<dbReference type="Pfam" id="PF12770">
    <property type="entry name" value="CHAT"/>
    <property type="match status" value="1"/>
</dbReference>
<feature type="compositionally biased region" description="Pro residues" evidence="1">
    <location>
        <begin position="362"/>
        <end position="392"/>
    </location>
</feature>
<feature type="compositionally biased region" description="Pro residues" evidence="1">
    <location>
        <begin position="402"/>
        <end position="417"/>
    </location>
</feature>
<dbReference type="InterPro" id="IPR019734">
    <property type="entry name" value="TPR_rpt"/>
</dbReference>
<dbReference type="SMART" id="SM00028">
    <property type="entry name" value="TPR"/>
    <property type="match status" value="4"/>
</dbReference>
<proteinExistence type="predicted"/>
<organism evidence="3 4">
    <name type="scientific">Nonomuraea rubra</name>
    <dbReference type="NCBI Taxonomy" id="46180"/>
    <lineage>
        <taxon>Bacteria</taxon>
        <taxon>Bacillati</taxon>
        <taxon>Actinomycetota</taxon>
        <taxon>Actinomycetes</taxon>
        <taxon>Streptosporangiales</taxon>
        <taxon>Streptosporangiaceae</taxon>
        <taxon>Nonomuraea</taxon>
    </lineage>
</organism>
<feature type="domain" description="CHAT" evidence="2">
    <location>
        <begin position="679"/>
        <end position="907"/>
    </location>
</feature>
<dbReference type="InterPro" id="IPR011990">
    <property type="entry name" value="TPR-like_helical_dom_sf"/>
</dbReference>
<gene>
    <name evidence="3" type="ORF">HD593_007085</name>
</gene>
<evidence type="ECO:0000259" key="2">
    <source>
        <dbReference type="Pfam" id="PF12770"/>
    </source>
</evidence>
<dbReference type="EMBL" id="JACHMI010000001">
    <property type="protein sequence ID" value="MBB6552290.1"/>
    <property type="molecule type" value="Genomic_DNA"/>
</dbReference>
<evidence type="ECO:0000256" key="1">
    <source>
        <dbReference type="SAM" id="MobiDB-lite"/>
    </source>
</evidence>
<feature type="region of interest" description="Disordered" evidence="1">
    <location>
        <begin position="356"/>
        <end position="441"/>
    </location>
</feature>
<protein>
    <submittedName>
        <fullName evidence="3">Tetratricopeptide (TPR) repeat protein</fullName>
    </submittedName>
</protein>
<dbReference type="RefSeq" id="WP_185106227.1">
    <property type="nucleotide sequence ID" value="NZ_BAAAXY010000249.1"/>
</dbReference>
<dbReference type="Gene3D" id="1.25.40.10">
    <property type="entry name" value="Tetratricopeptide repeat domain"/>
    <property type="match status" value="2"/>
</dbReference>
<comment type="caution">
    <text evidence="3">The sequence shown here is derived from an EMBL/GenBank/DDBJ whole genome shotgun (WGS) entry which is preliminary data.</text>
</comment>
<reference evidence="3 4" key="1">
    <citation type="submission" date="2020-08" db="EMBL/GenBank/DDBJ databases">
        <title>Sequencing the genomes of 1000 actinobacteria strains.</title>
        <authorList>
            <person name="Klenk H.-P."/>
        </authorList>
    </citation>
    <scope>NUCLEOTIDE SEQUENCE [LARGE SCALE GENOMIC DNA]</scope>
    <source>
        <strain evidence="3 4">DSM 43768</strain>
    </source>
</reference>
<feature type="compositionally biased region" description="Low complexity" evidence="1">
    <location>
        <begin position="418"/>
        <end position="431"/>
    </location>
</feature>
<dbReference type="Proteomes" id="UP000565579">
    <property type="component" value="Unassembled WGS sequence"/>
</dbReference>
<sequence>MRDSGRAGTLREQAERLHRLSVEATDNGRPALAARRLRQALTLLGWTTPAGGTPGDDGLLARLLTSLAHAEAEQGRSELGMELLDEAQRRAPAGELAIVHAQRGLMHLRMGSSTQALRELDIAAPMLQLDGDRVELARVLLNRSVIHIATGRIRQARDDARRSAQLAHAHDHPVLAAKALHNDGYCDLLLGDVPAALSVFARVERLYQDVNPGFLPVLALDRARALLAVGLTDEAGHTLDQAIDGFRRQRLMQDYAEAELARAQCALDAGRHAEARDWARRAETHFRRRGSAAWARRAELMRLRSDLARGAAPRSVARRAWDLAARFAELDMPDDGEMARLVSVRALIAAGHLTAAASTATAPPPTPPPPDPAPHAPAPPPDAPPGEPPPHTPASASRAPSGGPPLDGPPPDGPPPDGILAAGAGQGPAPLSRTGGRPRGEPLDVRLMRRLAEAELAGAQGRRGQALRKVREGLALIDSHRGRLGSLDMLTGVAALGADLAAHGLRAALAGGSPRQVFAWSERCRAQAFRFRPTRAPEDERTAEALAELRQLAQQMHADEAAGHRRPALRRRCLELEQVIRERGWQLPGVGERLAPAPVAAVQEALADDGFAMVSLLNVGGGLLALVLVDGRCHLHRLSAYEPVAEAARRLAGDLNAQAGRNLRPALRAVIEASVERQLGVLAAALGAPLRQALSGARGIVLIPTMGLSAVPWGLLPGLRGRPLAVAPSALVWLAARRAAEPFVRDGSSSVLVAGPDLEHAEREIQRLGAVHPKARTLRGEQATVSATLSALDGASFAHFAAHGHHERENVLFSRLDLADGPLMAHDLQRLDRTPGHVVLSACDVGQAVVRAGDELLGFTAALLYLGTSTVISSLTRVPDAVAERVMTAYHRGVALGASPADALAAAGEGEPACTFVCFGAG</sequence>
<keyword evidence="4" id="KW-1185">Reference proteome</keyword>
<dbReference type="InterPro" id="IPR024983">
    <property type="entry name" value="CHAT_dom"/>
</dbReference>